<reference evidence="2" key="1">
    <citation type="submission" date="2023-03" db="EMBL/GenBank/DDBJ databases">
        <title>Massive genome expansion in bonnet fungi (Mycena s.s.) driven by repeated elements and novel gene families across ecological guilds.</title>
        <authorList>
            <consortium name="Lawrence Berkeley National Laboratory"/>
            <person name="Harder C.B."/>
            <person name="Miyauchi S."/>
            <person name="Viragh M."/>
            <person name="Kuo A."/>
            <person name="Thoen E."/>
            <person name="Andreopoulos B."/>
            <person name="Lu D."/>
            <person name="Skrede I."/>
            <person name="Drula E."/>
            <person name="Henrissat B."/>
            <person name="Morin E."/>
            <person name="Kohler A."/>
            <person name="Barry K."/>
            <person name="LaButti K."/>
            <person name="Morin E."/>
            <person name="Salamov A."/>
            <person name="Lipzen A."/>
            <person name="Mereny Z."/>
            <person name="Hegedus B."/>
            <person name="Baldrian P."/>
            <person name="Stursova M."/>
            <person name="Weitz H."/>
            <person name="Taylor A."/>
            <person name="Grigoriev I.V."/>
            <person name="Nagy L.G."/>
            <person name="Martin F."/>
            <person name="Kauserud H."/>
        </authorList>
    </citation>
    <scope>NUCLEOTIDE SEQUENCE</scope>
    <source>
        <strain evidence="2">9144</strain>
    </source>
</reference>
<dbReference type="AlphaFoldDB" id="A0AAD7E0R0"/>
<protein>
    <submittedName>
        <fullName evidence="2">Uncharacterized protein</fullName>
    </submittedName>
</protein>
<comment type="caution">
    <text evidence="2">The sequence shown here is derived from an EMBL/GenBank/DDBJ whole genome shotgun (WGS) entry which is preliminary data.</text>
</comment>
<keyword evidence="3" id="KW-1185">Reference proteome</keyword>
<organism evidence="2 3">
    <name type="scientific">Mycena pura</name>
    <dbReference type="NCBI Taxonomy" id="153505"/>
    <lineage>
        <taxon>Eukaryota</taxon>
        <taxon>Fungi</taxon>
        <taxon>Dikarya</taxon>
        <taxon>Basidiomycota</taxon>
        <taxon>Agaricomycotina</taxon>
        <taxon>Agaricomycetes</taxon>
        <taxon>Agaricomycetidae</taxon>
        <taxon>Agaricales</taxon>
        <taxon>Marasmiineae</taxon>
        <taxon>Mycenaceae</taxon>
        <taxon>Mycena</taxon>
    </lineage>
</organism>
<evidence type="ECO:0000256" key="1">
    <source>
        <dbReference type="SAM" id="MobiDB-lite"/>
    </source>
</evidence>
<feature type="compositionally biased region" description="Basic residues" evidence="1">
    <location>
        <begin position="10"/>
        <end position="20"/>
    </location>
</feature>
<feature type="region of interest" description="Disordered" evidence="1">
    <location>
        <begin position="1"/>
        <end position="237"/>
    </location>
</feature>
<feature type="compositionally biased region" description="Polar residues" evidence="1">
    <location>
        <begin position="43"/>
        <end position="56"/>
    </location>
</feature>
<evidence type="ECO:0000313" key="3">
    <source>
        <dbReference type="Proteomes" id="UP001219525"/>
    </source>
</evidence>
<feature type="compositionally biased region" description="Acidic residues" evidence="1">
    <location>
        <begin position="64"/>
        <end position="103"/>
    </location>
</feature>
<dbReference type="Proteomes" id="UP001219525">
    <property type="component" value="Unassembled WGS sequence"/>
</dbReference>
<sequence length="237" mass="26279">MASKATTTPKPHRGRPKKKPVTPGPSDAPTRNKTDKPYRVNLGRSTLGPSLVTRTVSKSKEKPESEEEEREESEEGVEQEEEEEERAEEVQEDVEEQGEDTEDKQEASSPPKPANNLHPLNHWQPHFDRRNARFLQGSQQRKGSPPRNNPQDIEETPVCQRADLSASRARTQRQEPSGNSATQTPKPVRKRKKAAASPLTLNDAEGVVNMARRPTGQRVSFSRLGATIGTPATPGDN</sequence>
<gene>
    <name evidence="2" type="ORF">GGX14DRAFT_557622</name>
</gene>
<name>A0AAD7E0R0_9AGAR</name>
<dbReference type="EMBL" id="JARJCW010000006">
    <property type="protein sequence ID" value="KAJ7223055.1"/>
    <property type="molecule type" value="Genomic_DNA"/>
</dbReference>
<accession>A0AAD7E0R0</accession>
<evidence type="ECO:0000313" key="2">
    <source>
        <dbReference type="EMBL" id="KAJ7223055.1"/>
    </source>
</evidence>
<feature type="compositionally biased region" description="Polar residues" evidence="1">
    <location>
        <begin position="174"/>
        <end position="185"/>
    </location>
</feature>
<proteinExistence type="predicted"/>